<gene>
    <name evidence="1" type="ORF">MOST_30560</name>
</gene>
<organism evidence="1 2">
    <name type="scientific">Neomoorella stamsii</name>
    <dbReference type="NCBI Taxonomy" id="1266720"/>
    <lineage>
        <taxon>Bacteria</taxon>
        <taxon>Bacillati</taxon>
        <taxon>Bacillota</taxon>
        <taxon>Clostridia</taxon>
        <taxon>Neomoorellales</taxon>
        <taxon>Neomoorellaceae</taxon>
        <taxon>Neomoorella</taxon>
    </lineage>
</organism>
<protein>
    <submittedName>
        <fullName evidence="1">Uncharacterized protein</fullName>
    </submittedName>
</protein>
<name>A0A9X7P548_9FIRM</name>
<proteinExistence type="predicted"/>
<reference evidence="1 2" key="1">
    <citation type="submission" date="2018-03" db="EMBL/GenBank/DDBJ databases">
        <title>Genome sequence of Moorella stamsii DSM 26217.</title>
        <authorList>
            <person name="Poehlein A."/>
            <person name="Daniel R."/>
        </authorList>
    </citation>
    <scope>NUCLEOTIDE SEQUENCE [LARGE SCALE GENOMIC DNA]</scope>
    <source>
        <strain evidence="2">DSM 26217</strain>
    </source>
</reference>
<accession>A0A9X7P548</accession>
<evidence type="ECO:0000313" key="1">
    <source>
        <dbReference type="EMBL" id="PRR69634.1"/>
    </source>
</evidence>
<sequence length="47" mass="5563">METIIYCDCQECIYLREGECQRVAIKITEEGICLVREHMRHYDLQAG</sequence>
<comment type="caution">
    <text evidence="1">The sequence shown here is derived from an EMBL/GenBank/DDBJ whole genome shotgun (WGS) entry which is preliminary data.</text>
</comment>
<dbReference type="AlphaFoldDB" id="A0A9X7P548"/>
<keyword evidence="2" id="KW-1185">Reference proteome</keyword>
<evidence type="ECO:0000313" key="2">
    <source>
        <dbReference type="Proteomes" id="UP000239430"/>
    </source>
</evidence>
<dbReference type="EMBL" id="PVXL01000072">
    <property type="protein sequence ID" value="PRR69634.1"/>
    <property type="molecule type" value="Genomic_DNA"/>
</dbReference>
<dbReference type="Proteomes" id="UP000239430">
    <property type="component" value="Unassembled WGS sequence"/>
</dbReference>